<sequence>MLVPLAVVTVTATDPVPAGAIAMILVALSTLNDADVVRNLTNVAPVKPVPLIMTVCPPALGP</sequence>
<protein>
    <submittedName>
        <fullName evidence="1">Uncharacterized protein</fullName>
    </submittedName>
</protein>
<keyword evidence="2" id="KW-1185">Reference proteome</keyword>
<accession>A0A918ZHM3</accession>
<dbReference type="Proteomes" id="UP000603227">
    <property type="component" value="Unassembled WGS sequence"/>
</dbReference>
<dbReference type="AlphaFoldDB" id="A0A918ZHM3"/>
<name>A0A918ZHM3_9ACTN</name>
<reference evidence="1" key="2">
    <citation type="submission" date="2020-09" db="EMBL/GenBank/DDBJ databases">
        <authorList>
            <person name="Sun Q."/>
            <person name="Zhou Y."/>
        </authorList>
    </citation>
    <scope>NUCLEOTIDE SEQUENCE</scope>
    <source>
        <strain evidence="1">CGMCC 4.7403</strain>
    </source>
</reference>
<evidence type="ECO:0000313" key="1">
    <source>
        <dbReference type="EMBL" id="GHE50206.1"/>
    </source>
</evidence>
<reference evidence="1" key="1">
    <citation type="journal article" date="2014" name="Int. J. Syst. Evol. Microbiol.">
        <title>Complete genome sequence of Corynebacterium casei LMG S-19264T (=DSM 44701T), isolated from a smear-ripened cheese.</title>
        <authorList>
            <consortium name="US DOE Joint Genome Institute (JGI-PGF)"/>
            <person name="Walter F."/>
            <person name="Albersmeier A."/>
            <person name="Kalinowski J."/>
            <person name="Ruckert C."/>
        </authorList>
    </citation>
    <scope>NUCLEOTIDE SEQUENCE</scope>
    <source>
        <strain evidence="1">CGMCC 4.7403</strain>
    </source>
</reference>
<organism evidence="1 2">
    <name type="scientific">Streptomyces capitiformicae</name>
    <dbReference type="NCBI Taxonomy" id="2014920"/>
    <lineage>
        <taxon>Bacteria</taxon>
        <taxon>Bacillati</taxon>
        <taxon>Actinomycetota</taxon>
        <taxon>Actinomycetes</taxon>
        <taxon>Kitasatosporales</taxon>
        <taxon>Streptomycetaceae</taxon>
        <taxon>Streptomyces</taxon>
    </lineage>
</organism>
<evidence type="ECO:0000313" key="2">
    <source>
        <dbReference type="Proteomes" id="UP000603227"/>
    </source>
</evidence>
<proteinExistence type="predicted"/>
<gene>
    <name evidence="1" type="ORF">GCM10017771_72060</name>
</gene>
<dbReference type="EMBL" id="BNAT01000034">
    <property type="protein sequence ID" value="GHE50206.1"/>
    <property type="molecule type" value="Genomic_DNA"/>
</dbReference>
<comment type="caution">
    <text evidence="1">The sequence shown here is derived from an EMBL/GenBank/DDBJ whole genome shotgun (WGS) entry which is preliminary data.</text>
</comment>